<sequence>MKRAFFVILTILSILLLASCGGAQIGDLQSEKSSINIQNEKALDVSIRLGAGDLTLSGNTAKAAEVDFSYNVEELKPVIDYKIAEGKGQLSIIQSNMNKPMGNLEGLEYKGDVVLNNTLPVTLYVKTGAGKNVIDLREVQLQNAEIYSGVGQTTVNFAGDYKNGFDANIESGMGKTEIIVPKNTGVKILIENGIGKVETEGLKSVDKDQYVNDSYEKAKIKTNIKIKMGVGDLKIKVGE</sequence>
<evidence type="ECO:0000256" key="1">
    <source>
        <dbReference type="SAM" id="SignalP"/>
    </source>
</evidence>
<dbReference type="Pfam" id="PF17115">
    <property type="entry name" value="Toast_rack_N"/>
    <property type="match status" value="1"/>
</dbReference>
<evidence type="ECO:0000259" key="2">
    <source>
        <dbReference type="Pfam" id="PF17115"/>
    </source>
</evidence>
<dbReference type="PROSITE" id="PS51257">
    <property type="entry name" value="PROKAR_LIPOPROTEIN"/>
    <property type="match status" value="1"/>
</dbReference>
<feature type="domain" description="DUF2154" evidence="2">
    <location>
        <begin position="41"/>
        <end position="129"/>
    </location>
</feature>
<reference evidence="3 4" key="1">
    <citation type="submission" date="2014-04" db="EMBL/GenBank/DDBJ databases">
        <title>Draft genome sequence of Bacillus azotoformans MEV2011, a (co-) denitrifying strain unable to grow in the presence of oxygen.</title>
        <authorList>
            <person name="Nielsen M."/>
            <person name="Schreiber L."/>
            <person name="Finster K."/>
            <person name="Schramm A."/>
        </authorList>
    </citation>
    <scope>NUCLEOTIDE SEQUENCE [LARGE SCALE GENOMIC DNA]</scope>
    <source>
        <strain evidence="3 4">MEV2011</strain>
    </source>
</reference>
<dbReference type="PATRIC" id="fig|1348973.3.peg.1456"/>
<dbReference type="OrthoDB" id="2964960at2"/>
<organism evidence="3 4">
    <name type="scientific">Schinkia azotoformans MEV2011</name>
    <dbReference type="NCBI Taxonomy" id="1348973"/>
    <lineage>
        <taxon>Bacteria</taxon>
        <taxon>Bacillati</taxon>
        <taxon>Bacillota</taxon>
        <taxon>Bacilli</taxon>
        <taxon>Bacillales</taxon>
        <taxon>Bacillaceae</taxon>
        <taxon>Calidifontibacillus/Schinkia group</taxon>
        <taxon>Schinkia</taxon>
    </lineage>
</organism>
<name>A0A072NPG7_SCHAZ</name>
<feature type="chain" id="PRO_5039683929" evidence="1">
    <location>
        <begin position="26"/>
        <end position="239"/>
    </location>
</feature>
<dbReference type="EMBL" id="JJRY01000004">
    <property type="protein sequence ID" value="KEF39102.1"/>
    <property type="molecule type" value="Genomic_DNA"/>
</dbReference>
<comment type="caution">
    <text evidence="3">The sequence shown here is derived from an EMBL/GenBank/DDBJ whole genome shotgun (WGS) entry which is preliminary data.</text>
</comment>
<evidence type="ECO:0000313" key="3">
    <source>
        <dbReference type="EMBL" id="KEF39102.1"/>
    </source>
</evidence>
<evidence type="ECO:0000313" key="4">
    <source>
        <dbReference type="Proteomes" id="UP000027936"/>
    </source>
</evidence>
<gene>
    <name evidence="3" type="ORF">M670_01490</name>
</gene>
<dbReference type="AlphaFoldDB" id="A0A072NPG7"/>
<accession>A0A072NPG7</accession>
<dbReference type="Proteomes" id="UP000027936">
    <property type="component" value="Unassembled WGS sequence"/>
</dbReference>
<keyword evidence="1" id="KW-0732">Signal</keyword>
<dbReference type="InterPro" id="IPR031346">
    <property type="entry name" value="DUF2154_N"/>
</dbReference>
<dbReference type="RefSeq" id="WP_035194530.1">
    <property type="nucleotide sequence ID" value="NZ_JJRY01000004.1"/>
</dbReference>
<feature type="signal peptide" evidence="1">
    <location>
        <begin position="1"/>
        <end position="25"/>
    </location>
</feature>
<protein>
    <submittedName>
        <fullName evidence="3">Cell wall-active antibiotics response protein (DUF2154)</fullName>
    </submittedName>
</protein>
<proteinExistence type="predicted"/>